<keyword evidence="3" id="KW-1185">Reference proteome</keyword>
<feature type="non-terminal residue" evidence="2">
    <location>
        <position position="1"/>
    </location>
</feature>
<dbReference type="AlphaFoldDB" id="A0A1J6K8K6"/>
<organism evidence="2 3">
    <name type="scientific">Nicotiana attenuata</name>
    <name type="common">Coyote tobacco</name>
    <dbReference type="NCBI Taxonomy" id="49451"/>
    <lineage>
        <taxon>Eukaryota</taxon>
        <taxon>Viridiplantae</taxon>
        <taxon>Streptophyta</taxon>
        <taxon>Embryophyta</taxon>
        <taxon>Tracheophyta</taxon>
        <taxon>Spermatophyta</taxon>
        <taxon>Magnoliopsida</taxon>
        <taxon>eudicotyledons</taxon>
        <taxon>Gunneridae</taxon>
        <taxon>Pentapetalae</taxon>
        <taxon>asterids</taxon>
        <taxon>lamiids</taxon>
        <taxon>Solanales</taxon>
        <taxon>Solanaceae</taxon>
        <taxon>Nicotianoideae</taxon>
        <taxon>Nicotianeae</taxon>
        <taxon>Nicotiana</taxon>
    </lineage>
</organism>
<reference evidence="2" key="1">
    <citation type="submission" date="2016-11" db="EMBL/GenBank/DDBJ databases">
        <title>The genome of Nicotiana attenuata.</title>
        <authorList>
            <person name="Xu S."/>
            <person name="Brockmoeller T."/>
            <person name="Gaquerel E."/>
            <person name="Navarro A."/>
            <person name="Kuhl H."/>
            <person name="Gase K."/>
            <person name="Ling Z."/>
            <person name="Zhou W."/>
            <person name="Kreitzer C."/>
            <person name="Stanke M."/>
            <person name="Tang H."/>
            <person name="Lyons E."/>
            <person name="Pandey P."/>
            <person name="Pandey S.P."/>
            <person name="Timmermann B."/>
            <person name="Baldwin I.T."/>
        </authorList>
    </citation>
    <scope>NUCLEOTIDE SEQUENCE [LARGE SCALE GENOMIC DNA]</scope>
    <source>
        <strain evidence="2">UT</strain>
    </source>
</reference>
<dbReference type="InterPro" id="IPR058594">
    <property type="entry name" value="PB1-like_dom_pln"/>
</dbReference>
<dbReference type="EMBL" id="MJEQ01002810">
    <property type="protein sequence ID" value="OIT26458.1"/>
    <property type="molecule type" value="Genomic_DNA"/>
</dbReference>
<evidence type="ECO:0000313" key="3">
    <source>
        <dbReference type="Proteomes" id="UP000187609"/>
    </source>
</evidence>
<dbReference type="Proteomes" id="UP000187609">
    <property type="component" value="Unassembled WGS sequence"/>
</dbReference>
<protein>
    <recommendedName>
        <fullName evidence="1">PB1-like domain-containing protein</fullName>
    </recommendedName>
</protein>
<gene>
    <name evidence="2" type="ORF">A4A49_64555</name>
</gene>
<accession>A0A1J6K8K6</accession>
<dbReference type="Gramene" id="OIT26458">
    <property type="protein sequence ID" value="OIT26458"/>
    <property type="gene ID" value="A4A49_64555"/>
</dbReference>
<evidence type="ECO:0000313" key="2">
    <source>
        <dbReference type="EMBL" id="OIT26458.1"/>
    </source>
</evidence>
<dbReference type="Pfam" id="PF26130">
    <property type="entry name" value="PB1-like"/>
    <property type="match status" value="1"/>
</dbReference>
<evidence type="ECO:0000259" key="1">
    <source>
        <dbReference type="Pfam" id="PF26130"/>
    </source>
</evidence>
<name>A0A1J6K8K6_NICAT</name>
<dbReference type="OMA" id="VGIFWRY"/>
<sequence length="101" mass="11698">ISFVLVALRFFHGGKISMDKLYSFSVEDYVGGMIIDYVYLDVDMFSYFEFLGYVKEFGYNSSSVVIYVWPPSCPGLVVIKVDRDLMGICEELKVGIFWRYI</sequence>
<feature type="domain" description="PB1-like" evidence="1">
    <location>
        <begin position="6"/>
        <end position="91"/>
    </location>
</feature>
<comment type="caution">
    <text evidence="2">The sequence shown here is derived from an EMBL/GenBank/DDBJ whole genome shotgun (WGS) entry which is preliminary data.</text>
</comment>
<proteinExistence type="predicted"/>